<dbReference type="InterPro" id="IPR036910">
    <property type="entry name" value="HMG_box_dom_sf"/>
</dbReference>
<organism evidence="4 5">
    <name type="scientific">Coccomyxa viridis</name>
    <dbReference type="NCBI Taxonomy" id="1274662"/>
    <lineage>
        <taxon>Eukaryota</taxon>
        <taxon>Viridiplantae</taxon>
        <taxon>Chlorophyta</taxon>
        <taxon>core chlorophytes</taxon>
        <taxon>Trebouxiophyceae</taxon>
        <taxon>Trebouxiophyceae incertae sedis</taxon>
        <taxon>Coccomyxaceae</taxon>
        <taxon>Coccomyxa</taxon>
    </lineage>
</organism>
<protein>
    <submittedName>
        <fullName evidence="4">G6412 protein</fullName>
    </submittedName>
</protein>
<dbReference type="Pfam" id="PF00505">
    <property type="entry name" value="HMG_box"/>
    <property type="match status" value="2"/>
</dbReference>
<dbReference type="InterPro" id="IPR009071">
    <property type="entry name" value="HMG_box_dom"/>
</dbReference>
<dbReference type="PROSITE" id="PS50118">
    <property type="entry name" value="HMG_BOX_2"/>
    <property type="match status" value="3"/>
</dbReference>
<keyword evidence="1 2" id="KW-0238">DNA-binding</keyword>
<dbReference type="EMBL" id="CAXHTA020000009">
    <property type="protein sequence ID" value="CAL5223833.1"/>
    <property type="molecule type" value="Genomic_DNA"/>
</dbReference>
<feature type="DNA-binding region" description="HMG box" evidence="2">
    <location>
        <begin position="77"/>
        <end position="147"/>
    </location>
</feature>
<feature type="domain" description="HMG box" evidence="3">
    <location>
        <begin position="77"/>
        <end position="147"/>
    </location>
</feature>
<dbReference type="SUPFAM" id="SSF47095">
    <property type="entry name" value="HMG-box"/>
    <property type="match status" value="3"/>
</dbReference>
<dbReference type="Gene3D" id="1.10.30.10">
    <property type="entry name" value="High mobility group box domain"/>
    <property type="match status" value="3"/>
</dbReference>
<evidence type="ECO:0000256" key="2">
    <source>
        <dbReference type="PROSITE-ProRule" id="PRU00267"/>
    </source>
</evidence>
<feature type="domain" description="HMG box" evidence="3">
    <location>
        <begin position="145"/>
        <end position="200"/>
    </location>
</feature>
<keyword evidence="2" id="KW-0539">Nucleus</keyword>
<proteinExistence type="predicted"/>
<evidence type="ECO:0000313" key="4">
    <source>
        <dbReference type="EMBL" id="CAL5223833.1"/>
    </source>
</evidence>
<dbReference type="CDD" id="cd00084">
    <property type="entry name" value="HMG-box_SF"/>
    <property type="match status" value="2"/>
</dbReference>
<gene>
    <name evidence="4" type="primary">g6412</name>
    <name evidence="4" type="ORF">VP750_LOCUS5492</name>
</gene>
<dbReference type="PANTHER" id="PTHR48112">
    <property type="entry name" value="HIGH MOBILITY GROUP PROTEIN DSP1"/>
    <property type="match status" value="1"/>
</dbReference>
<name>A0ABP1FVC0_9CHLO</name>
<dbReference type="Proteomes" id="UP001497392">
    <property type="component" value="Unassembled WGS sequence"/>
</dbReference>
<evidence type="ECO:0000259" key="3">
    <source>
        <dbReference type="PROSITE" id="PS50118"/>
    </source>
</evidence>
<dbReference type="InterPro" id="IPR050342">
    <property type="entry name" value="HMGB"/>
</dbReference>
<evidence type="ECO:0000256" key="1">
    <source>
        <dbReference type="ARBA" id="ARBA00023125"/>
    </source>
</evidence>
<feature type="DNA-binding region" description="HMG box" evidence="2">
    <location>
        <begin position="145"/>
        <end position="200"/>
    </location>
</feature>
<accession>A0ABP1FVC0</accession>
<dbReference type="PANTHER" id="PTHR48112:SF22">
    <property type="entry name" value="MITOCHONDRIAL TRANSCRIPTION FACTOR A, ISOFORM B"/>
    <property type="match status" value="1"/>
</dbReference>
<evidence type="ECO:0000313" key="5">
    <source>
        <dbReference type="Proteomes" id="UP001497392"/>
    </source>
</evidence>
<keyword evidence="5" id="KW-1185">Reference proteome</keyword>
<dbReference type="SMART" id="SM00398">
    <property type="entry name" value="HMG"/>
    <property type="match status" value="3"/>
</dbReference>
<feature type="DNA-binding region" description="HMG box" evidence="2">
    <location>
        <begin position="15"/>
        <end position="85"/>
    </location>
</feature>
<reference evidence="4 5" key="1">
    <citation type="submission" date="2024-06" db="EMBL/GenBank/DDBJ databases">
        <authorList>
            <person name="Kraege A."/>
            <person name="Thomma B."/>
        </authorList>
    </citation>
    <scope>NUCLEOTIDE SEQUENCE [LARGE SCALE GENOMIC DNA]</scope>
</reference>
<feature type="domain" description="HMG box" evidence="3">
    <location>
        <begin position="15"/>
        <end position="85"/>
    </location>
</feature>
<sequence>MDAETVNEVTKTSTDKRPRSAYALFVRENAAKFTEAHPGLSIGERSKLTAAEWKKVSPEEKASLEARVVLDTPKVPTKLPRSTYQLWLKQSGPAILKEIGGTYSNVGQRSKVLAAEWKKVSEEEHSRLKAELEKLRPEREKPVKSKRASGPYTIYVQENFSSHVQNGIEPKNVMKELGAAWRKLSDDEKAEYKTKAAQAA</sequence>
<comment type="caution">
    <text evidence="4">The sequence shown here is derived from an EMBL/GenBank/DDBJ whole genome shotgun (WGS) entry which is preliminary data.</text>
</comment>